<dbReference type="InterPro" id="IPR051275">
    <property type="entry name" value="Cell_adhesion_signaling"/>
</dbReference>
<dbReference type="EMBL" id="JAIFTH010000872">
    <property type="protein sequence ID" value="KAG9508872.1"/>
    <property type="molecule type" value="Genomic_DNA"/>
</dbReference>
<gene>
    <name evidence="8" type="primary">rst</name>
    <name evidence="8" type="ORF">GZH46_02623</name>
</gene>
<feature type="compositionally biased region" description="Polar residues" evidence="6">
    <location>
        <begin position="1215"/>
        <end position="1227"/>
    </location>
</feature>
<feature type="region of interest" description="Disordered" evidence="6">
    <location>
        <begin position="1"/>
        <end position="22"/>
    </location>
</feature>
<feature type="region of interest" description="Disordered" evidence="6">
    <location>
        <begin position="729"/>
        <end position="790"/>
    </location>
</feature>
<feature type="domain" description="Ig-like" evidence="7">
    <location>
        <begin position="194"/>
        <end position="334"/>
    </location>
</feature>
<feature type="compositionally biased region" description="Acidic residues" evidence="6">
    <location>
        <begin position="150"/>
        <end position="173"/>
    </location>
</feature>
<keyword evidence="3" id="KW-1015">Disulfide bond</keyword>
<dbReference type="InterPro" id="IPR003598">
    <property type="entry name" value="Ig_sub2"/>
</dbReference>
<dbReference type="InterPro" id="IPR013783">
    <property type="entry name" value="Ig-like_fold"/>
</dbReference>
<dbReference type="PROSITE" id="PS50835">
    <property type="entry name" value="IG_LIKE"/>
    <property type="match status" value="4"/>
</dbReference>
<feature type="region of interest" description="Disordered" evidence="6">
    <location>
        <begin position="132"/>
        <end position="215"/>
    </location>
</feature>
<comment type="caution">
    <text evidence="8">The sequence shown here is derived from an EMBL/GenBank/DDBJ whole genome shotgun (WGS) entry which is preliminary data.</text>
</comment>
<feature type="domain" description="Ig-like" evidence="7">
    <location>
        <begin position="19"/>
        <end position="119"/>
    </location>
</feature>
<feature type="compositionally biased region" description="Low complexity" evidence="6">
    <location>
        <begin position="193"/>
        <end position="206"/>
    </location>
</feature>
<sequence length="1634" mass="177506">MRSVSSPLADNAMNEHEQQEFELEPQDVTVRAGHTLVLPCRVAHLRGTVQWTRDGFGLGTERHLAAFPRYLMVGNEANGEFNLQIENATLDDDAQFQCQVSASADHQHHGLRSRAVQVTVLVAPQTLTISARPTLSSSTSGATGNRNDGDTDTDTDTDIETDIEADIDTDSDEALSTTDVSSQLNALSDSEISPQTTTTTSHSQQPNGTNVRANYNTNTDVVRIVTRAGSMLELTCEASGAKPKVELVWLDENGQQVPDTWTPSSSGKSAATGASGPALSFTRLTTSTMSDGKRTITRSVWLMRVHKEQHKHKYTCRAMSPAMDTPMLAYAKLDVKFEPQIHLRLASTNTSASASGAASHQATNNISQWQKMDKMGLRPYFEHNNNSVHTNQAPTMTQHQSTSSQSMLPIVDGDTVRFECSARANPAHVDFRWLINDHELAGEHKRHLTLARVDGRKLNGRTIKCEARNAVGLSRAAYTMHVMYGPHARSLSVSRWSSSTIATSDSAATHRDRENSSELLLFVDQQQLRQPTANKQQQQQQLSAHQRSSAPDGDTGTDDINIGAMLQQPDIQFAVVVDNRPMVNSRQQRQRQVRLKCEFESNPRAQLAWFRMATDYMQLANITHVESQELITSGAIGARFVGSVVRLSHDQHQHQAASSSSNQHRYEHYEYHTGTSSSNNNNNNNSSINLGASEALARLSTTQWATLDFDRMSDETLDELQHVQAHALIGSSQDVDNNGTDNENENENDSADTTHTGRDTHRRHSQQKQTQTPTPKQRTLMSAQNNRSSQQAAVVSKEASNKQLMNEKRTIVSSTLTLDEDTFTAEQVGKYVCKATMPASYQQQAINKNIVSVVSERTMSTYVVMAQAPRIISTPVQRVSIGVLDRDDTDAKSTHSHGHSGATLRLECVAQVHAIVGTQIYWRRSGDPTQRLIGSSSGSKSIGADGTRFTIVEERSPDALFMRSTLLVSGHSVLALDSGASSPITNLLIGRNDATGAAGTEHQALEFNCTVSNALGADSMLISAQKIQRPAGFVSFAVTCLVLGSITIAVCLALVFTFCGATSSHKIQSKSNPNNDGGQRDNSGAISWWQRATGQHAHNEQLQHADGSKQAVVGVNENSTTTTTTITATNAAIPSSNNDIDKDMRHNDDANAMQQQQLMHTNAMKQSASVTSSLNHHQTNNNNDSSDGSHVSIAASLGAAAAAVAQQRHARRLSSSAVVVGSSNDTNPAKHATLKEQRSAVTSAEISDKKNVADSMDGGASLGTLMLGHVIKSLFGAEVGPKNVSQQSSAGSTSSTTSSSSGLLALATPHQRSIVNGGANNNEHQLQLLSNNNNHSKSASLKQQRTMLNSNSHRRSRQIDTQSNDSQSIHTSSSIDHTSTTSSTCQPQKLTWLNTMVGTKQLPQLNFTQTNVNLTNASNLATNTCAGGNNHHHQHHQTMEPRCSSVVPSMGLLNNSAAYAGFMRAPRRAGSHNGDIAPMNNGGLLYMVAGIPDSHTLLPSHDDAQRPQQPQAIYNNADLGAYSNYLNTATNYSPFNHSNTMMQQPPATIYAPQPNDHLNHPLNSMPGSSSNNNNSTDYVFHAMQPDERPIVTMDDEYFESSYGTLISRSSVYHKPSSDVTTTTHQQRNLYATNV</sequence>
<dbReference type="SUPFAM" id="SSF48726">
    <property type="entry name" value="Immunoglobulin"/>
    <property type="match status" value="3"/>
</dbReference>
<feature type="region of interest" description="Disordered" evidence="6">
    <location>
        <begin position="1281"/>
        <end position="1302"/>
    </location>
</feature>
<feature type="region of interest" description="Disordered" evidence="6">
    <location>
        <begin position="1161"/>
        <end position="1190"/>
    </location>
</feature>
<feature type="compositionally biased region" description="Polar residues" evidence="6">
    <location>
        <begin position="779"/>
        <end position="790"/>
    </location>
</feature>
<feature type="region of interest" description="Disordered" evidence="6">
    <location>
        <begin position="1334"/>
        <end position="1384"/>
    </location>
</feature>
<evidence type="ECO:0000256" key="3">
    <source>
        <dbReference type="ARBA" id="ARBA00023157"/>
    </source>
</evidence>
<dbReference type="Gene3D" id="2.60.40.10">
    <property type="entry name" value="Immunoglobulins"/>
    <property type="match status" value="3"/>
</dbReference>
<evidence type="ECO:0000313" key="9">
    <source>
        <dbReference type="Proteomes" id="UP000825002"/>
    </source>
</evidence>
<name>A0ABQ7S659_9ACAR</name>
<dbReference type="InterPro" id="IPR003599">
    <property type="entry name" value="Ig_sub"/>
</dbReference>
<dbReference type="Pfam" id="PF07679">
    <property type="entry name" value="I-set"/>
    <property type="match status" value="1"/>
</dbReference>
<feature type="compositionally biased region" description="Polar residues" evidence="6">
    <location>
        <begin position="1161"/>
        <end position="1189"/>
    </location>
</feature>
<dbReference type="Proteomes" id="UP000825002">
    <property type="component" value="Unassembled WGS sequence"/>
</dbReference>
<dbReference type="SMART" id="SM00409">
    <property type="entry name" value="IG"/>
    <property type="match status" value="4"/>
</dbReference>
<evidence type="ECO:0000256" key="2">
    <source>
        <dbReference type="ARBA" id="ARBA00023136"/>
    </source>
</evidence>
<feature type="compositionally biased region" description="Low complexity" evidence="6">
    <location>
        <begin position="1362"/>
        <end position="1384"/>
    </location>
</feature>
<protein>
    <submittedName>
        <fullName evidence="8">Irregular chiasm C-roughest protein</fullName>
    </submittedName>
</protein>
<feature type="compositionally biased region" description="Low complexity" evidence="6">
    <location>
        <begin position="1285"/>
        <end position="1302"/>
    </location>
</feature>
<accession>A0ABQ7S659</accession>
<reference evidence="8 9" key="1">
    <citation type="submission" date="2020-10" db="EMBL/GenBank/DDBJ databases">
        <authorList>
            <person name="Klimov P.B."/>
            <person name="Dyachkov S.M."/>
            <person name="Chetverikov P.E."/>
        </authorList>
    </citation>
    <scope>NUCLEOTIDE SEQUENCE [LARGE SCALE GENOMIC DNA]</scope>
    <source>
        <strain evidence="8">BMOC 18-1129-001#AD2665</strain>
        <tissue evidence="8">Entire mites</tissue>
    </source>
</reference>
<evidence type="ECO:0000256" key="4">
    <source>
        <dbReference type="ARBA" id="ARBA00023180"/>
    </source>
</evidence>
<evidence type="ECO:0000313" key="8">
    <source>
        <dbReference type="EMBL" id="KAG9508872.1"/>
    </source>
</evidence>
<keyword evidence="2" id="KW-0472">Membrane</keyword>
<feature type="region of interest" description="Disordered" evidence="6">
    <location>
        <begin position="256"/>
        <end position="276"/>
    </location>
</feature>
<feature type="region of interest" description="Disordered" evidence="6">
    <location>
        <begin position="1065"/>
        <end position="1084"/>
    </location>
</feature>
<feature type="compositionally biased region" description="Polar residues" evidence="6">
    <location>
        <begin position="174"/>
        <end position="192"/>
    </location>
</feature>
<dbReference type="InterPro" id="IPR013098">
    <property type="entry name" value="Ig_I-set"/>
</dbReference>
<keyword evidence="4" id="KW-0325">Glycoprotein</keyword>
<feature type="compositionally biased region" description="Low complexity" evidence="6">
    <location>
        <begin position="767"/>
        <end position="777"/>
    </location>
</feature>
<evidence type="ECO:0000256" key="5">
    <source>
        <dbReference type="ARBA" id="ARBA00023319"/>
    </source>
</evidence>
<feature type="region of interest" description="Disordered" evidence="6">
    <location>
        <begin position="529"/>
        <end position="561"/>
    </location>
</feature>
<feature type="domain" description="Ig-like" evidence="7">
    <location>
        <begin position="394"/>
        <end position="481"/>
    </location>
</feature>
<evidence type="ECO:0000259" key="7">
    <source>
        <dbReference type="PROSITE" id="PS50835"/>
    </source>
</evidence>
<dbReference type="PANTHER" id="PTHR11640">
    <property type="entry name" value="NEPHRIN"/>
    <property type="match status" value="1"/>
</dbReference>
<organism evidence="8 9">
    <name type="scientific">Fragariocoptes setiger</name>
    <dbReference type="NCBI Taxonomy" id="1670756"/>
    <lineage>
        <taxon>Eukaryota</taxon>
        <taxon>Metazoa</taxon>
        <taxon>Ecdysozoa</taxon>
        <taxon>Arthropoda</taxon>
        <taxon>Chelicerata</taxon>
        <taxon>Arachnida</taxon>
        <taxon>Acari</taxon>
        <taxon>Acariformes</taxon>
        <taxon>Trombidiformes</taxon>
        <taxon>Prostigmata</taxon>
        <taxon>Eupodina</taxon>
        <taxon>Eriophyoidea</taxon>
        <taxon>Phytoptidae</taxon>
        <taxon>Fragariocoptes</taxon>
    </lineage>
</organism>
<evidence type="ECO:0000256" key="1">
    <source>
        <dbReference type="ARBA" id="ARBA00004479"/>
    </source>
</evidence>
<feature type="domain" description="Ig-like" evidence="7">
    <location>
        <begin position="869"/>
        <end position="1028"/>
    </location>
</feature>
<feature type="compositionally biased region" description="Low complexity" evidence="6">
    <location>
        <begin position="262"/>
        <end position="276"/>
    </location>
</feature>
<dbReference type="SMART" id="SM00408">
    <property type="entry name" value="IGc2"/>
    <property type="match status" value="3"/>
</dbReference>
<keyword evidence="5" id="KW-0393">Immunoglobulin domain</keyword>
<keyword evidence="9" id="KW-1185">Reference proteome</keyword>
<evidence type="ECO:0000256" key="6">
    <source>
        <dbReference type="SAM" id="MobiDB-lite"/>
    </source>
</evidence>
<feature type="region of interest" description="Disordered" evidence="6">
    <location>
        <begin position="1215"/>
        <end position="1246"/>
    </location>
</feature>
<feature type="compositionally biased region" description="Polar residues" evidence="6">
    <location>
        <begin position="132"/>
        <end position="146"/>
    </location>
</feature>
<dbReference type="InterPro" id="IPR007110">
    <property type="entry name" value="Ig-like_dom"/>
</dbReference>
<proteinExistence type="predicted"/>
<dbReference type="InterPro" id="IPR036179">
    <property type="entry name" value="Ig-like_dom_sf"/>
</dbReference>
<dbReference type="PANTHER" id="PTHR11640:SF31">
    <property type="entry name" value="IRREGULAR CHIASM C-ROUGHEST PROTEIN-RELATED"/>
    <property type="match status" value="1"/>
</dbReference>
<comment type="subcellular location">
    <subcellularLocation>
        <location evidence="1">Membrane</location>
        <topology evidence="1">Single-pass type I membrane protein</topology>
    </subcellularLocation>
</comment>